<keyword evidence="2 4" id="KW-0547">Nucleotide-binding</keyword>
<evidence type="ECO:0000256" key="2">
    <source>
        <dbReference type="ARBA" id="ARBA00022741"/>
    </source>
</evidence>
<dbReference type="Gene3D" id="3.40.50.10420">
    <property type="entry name" value="NagB/RpiA/CoA transferase-like"/>
    <property type="match status" value="1"/>
</dbReference>
<dbReference type="PANTHER" id="PTHR23407:SF1">
    <property type="entry name" value="5-FORMYLTETRAHYDROFOLATE CYCLO-LIGASE"/>
    <property type="match status" value="1"/>
</dbReference>
<feature type="binding site" evidence="4">
    <location>
        <position position="69"/>
    </location>
    <ligand>
        <name>substrate</name>
    </ligand>
</feature>
<dbReference type="GO" id="GO:0035999">
    <property type="term" value="P:tetrahydrofolate interconversion"/>
    <property type="evidence" value="ECO:0007669"/>
    <property type="project" value="TreeGrafter"/>
</dbReference>
<proteinExistence type="inferred from homology"/>
<comment type="cofactor">
    <cofactor evidence="5">
        <name>Mg(2+)</name>
        <dbReference type="ChEBI" id="CHEBI:18420"/>
    </cofactor>
</comment>
<dbReference type="AlphaFoldDB" id="A0A7K0K3V3"/>
<dbReference type="InterPro" id="IPR002698">
    <property type="entry name" value="FTHF_cligase"/>
</dbReference>
<protein>
    <recommendedName>
        <fullName evidence="5">5-formyltetrahydrofolate cyclo-ligase</fullName>
        <ecNumber evidence="5">6.3.3.2</ecNumber>
    </recommendedName>
</protein>
<feature type="binding site" evidence="4">
    <location>
        <begin position="148"/>
        <end position="156"/>
    </location>
    <ligand>
        <name>ATP</name>
        <dbReference type="ChEBI" id="CHEBI:30616"/>
    </ligand>
</feature>
<dbReference type="GO" id="GO:0030272">
    <property type="term" value="F:5-formyltetrahydrofolate cyclo-ligase activity"/>
    <property type="evidence" value="ECO:0007669"/>
    <property type="project" value="UniProtKB-EC"/>
</dbReference>
<accession>A0A7K0K3V3</accession>
<keyword evidence="5" id="KW-0479">Metal-binding</keyword>
<organism evidence="6 7">
    <name type="scientific">Mobiluncus porci</name>
    <dbReference type="NCBI Taxonomy" id="2652278"/>
    <lineage>
        <taxon>Bacteria</taxon>
        <taxon>Bacillati</taxon>
        <taxon>Actinomycetota</taxon>
        <taxon>Actinomycetes</taxon>
        <taxon>Actinomycetales</taxon>
        <taxon>Actinomycetaceae</taxon>
        <taxon>Mobiluncus</taxon>
    </lineage>
</organism>
<comment type="catalytic activity">
    <reaction evidence="5">
        <text>(6S)-5-formyl-5,6,7,8-tetrahydrofolate + ATP = (6R)-5,10-methenyltetrahydrofolate + ADP + phosphate</text>
        <dbReference type="Rhea" id="RHEA:10488"/>
        <dbReference type="ChEBI" id="CHEBI:30616"/>
        <dbReference type="ChEBI" id="CHEBI:43474"/>
        <dbReference type="ChEBI" id="CHEBI:57455"/>
        <dbReference type="ChEBI" id="CHEBI:57457"/>
        <dbReference type="ChEBI" id="CHEBI:456216"/>
        <dbReference type="EC" id="6.3.3.2"/>
    </reaction>
</comment>
<dbReference type="GO" id="GO:0009396">
    <property type="term" value="P:folic acid-containing compound biosynthetic process"/>
    <property type="evidence" value="ECO:0007669"/>
    <property type="project" value="TreeGrafter"/>
</dbReference>
<keyword evidence="7" id="KW-1185">Reference proteome</keyword>
<dbReference type="PANTHER" id="PTHR23407">
    <property type="entry name" value="ATPASE INHIBITOR/5-FORMYLTETRAHYDROFOLATE CYCLO-LIGASE"/>
    <property type="match status" value="1"/>
</dbReference>
<dbReference type="GO" id="GO:0005524">
    <property type="term" value="F:ATP binding"/>
    <property type="evidence" value="ECO:0007669"/>
    <property type="project" value="UniProtKB-KW"/>
</dbReference>
<dbReference type="Proteomes" id="UP000442535">
    <property type="component" value="Unassembled WGS sequence"/>
</dbReference>
<gene>
    <name evidence="6" type="ORF">FYJ63_05700</name>
</gene>
<dbReference type="InterPro" id="IPR024185">
    <property type="entry name" value="FTHF_cligase-like_sf"/>
</dbReference>
<feature type="binding site" evidence="4">
    <location>
        <position position="64"/>
    </location>
    <ligand>
        <name>substrate</name>
    </ligand>
</feature>
<keyword evidence="6" id="KW-0436">Ligase</keyword>
<evidence type="ECO:0000256" key="1">
    <source>
        <dbReference type="ARBA" id="ARBA00010638"/>
    </source>
</evidence>
<evidence type="ECO:0000313" key="7">
    <source>
        <dbReference type="Proteomes" id="UP000442535"/>
    </source>
</evidence>
<dbReference type="EMBL" id="VUMY01000008">
    <property type="protein sequence ID" value="MST49730.1"/>
    <property type="molecule type" value="Genomic_DNA"/>
</dbReference>
<dbReference type="SUPFAM" id="SSF100950">
    <property type="entry name" value="NagB/RpiA/CoA transferase-like"/>
    <property type="match status" value="1"/>
</dbReference>
<evidence type="ECO:0000256" key="5">
    <source>
        <dbReference type="RuleBase" id="RU361279"/>
    </source>
</evidence>
<keyword evidence="5" id="KW-0460">Magnesium</keyword>
<keyword evidence="3 4" id="KW-0067">ATP-binding</keyword>
<comment type="caution">
    <text evidence="6">The sequence shown here is derived from an EMBL/GenBank/DDBJ whole genome shotgun (WGS) entry which is preliminary data.</text>
</comment>
<dbReference type="InterPro" id="IPR037171">
    <property type="entry name" value="NagB/RpiA_transferase-like"/>
</dbReference>
<evidence type="ECO:0000313" key="6">
    <source>
        <dbReference type="EMBL" id="MST49730.1"/>
    </source>
</evidence>
<dbReference type="Pfam" id="PF01812">
    <property type="entry name" value="5-FTHF_cyc-lig"/>
    <property type="match status" value="1"/>
</dbReference>
<dbReference type="PIRSF" id="PIRSF006806">
    <property type="entry name" value="FTHF_cligase"/>
    <property type="match status" value="1"/>
</dbReference>
<evidence type="ECO:0000256" key="4">
    <source>
        <dbReference type="PIRSR" id="PIRSR006806-1"/>
    </source>
</evidence>
<comment type="similarity">
    <text evidence="1 5">Belongs to the 5-formyltetrahydrofolate cyclo-ligase family.</text>
</comment>
<name>A0A7K0K3V3_9ACTO</name>
<dbReference type="NCBIfam" id="TIGR02727">
    <property type="entry name" value="MTHFS_bact"/>
    <property type="match status" value="1"/>
</dbReference>
<sequence length="218" mass="24150">MHATELNLPDLRGQEPEDAKQQLREIIRVSRNRLGPSQVEEAGKAITARALELAKDFHNIACYVSVQNEPPTLELIEALYQEGKTIFIPKLGPKLKRNWGYYQGADDLADLSPNRPKEPTGDALDSSALAAVDFVFTPALAVDRQGNRLGQGGGWYDRALPYVKPQTPIYALLYTNELLTHTILPTDKYDFPVTGVVTPDCAFALEDSEFKTQGILPL</sequence>
<reference evidence="6 7" key="1">
    <citation type="submission" date="2019-08" db="EMBL/GenBank/DDBJ databases">
        <title>In-depth cultivation of the pig gut microbiome towards novel bacterial diversity and tailored functional studies.</title>
        <authorList>
            <person name="Wylensek D."/>
            <person name="Hitch T.C.A."/>
            <person name="Clavel T."/>
        </authorList>
    </citation>
    <scope>NUCLEOTIDE SEQUENCE [LARGE SCALE GENOMIC DNA]</scope>
    <source>
        <strain evidence="6 7">RF-GAM-744-WT-7</strain>
    </source>
</reference>
<feature type="binding site" evidence="4">
    <location>
        <begin position="20"/>
        <end position="24"/>
    </location>
    <ligand>
        <name>ATP</name>
        <dbReference type="ChEBI" id="CHEBI:30616"/>
    </ligand>
</feature>
<evidence type="ECO:0000256" key="3">
    <source>
        <dbReference type="ARBA" id="ARBA00022840"/>
    </source>
</evidence>
<dbReference type="GO" id="GO:0046872">
    <property type="term" value="F:metal ion binding"/>
    <property type="evidence" value="ECO:0007669"/>
    <property type="project" value="UniProtKB-KW"/>
</dbReference>
<dbReference type="EC" id="6.3.3.2" evidence="5"/>
<dbReference type="RefSeq" id="WP_277027201.1">
    <property type="nucleotide sequence ID" value="NZ_JAQYQY010000017.1"/>
</dbReference>